<protein>
    <submittedName>
        <fullName evidence="1">Histidine phosphatase family protein</fullName>
    </submittedName>
</protein>
<sequence>MTTRLLVTRHGDADYPVRGVLSDEGGWLTDKGKAQVDELARSLTGRGVTGVYSSTMQRAVESARRAAAILGVSAQVVDGLQEYSVGQYAGLPYGDPRPQQVFNAWLAGDLSQGLPGGETGQQVVDRYRIGLDEVADATADGTALVFSHGGVMSLVIPRLSVNVRDDLAAQRFLPNCVPAEVEVDGEQWRVISWPGSTDKSVV</sequence>
<evidence type="ECO:0000313" key="2">
    <source>
        <dbReference type="Proteomes" id="UP000744769"/>
    </source>
</evidence>
<dbReference type="SMART" id="SM00855">
    <property type="entry name" value="PGAM"/>
    <property type="match status" value="1"/>
</dbReference>
<keyword evidence="2" id="KW-1185">Reference proteome</keyword>
<dbReference type="InterPro" id="IPR013078">
    <property type="entry name" value="His_Pase_superF_clade-1"/>
</dbReference>
<dbReference type="EMBL" id="JAAOIV010000003">
    <property type="protein sequence ID" value="NHN55297.1"/>
    <property type="molecule type" value="Genomic_DNA"/>
</dbReference>
<dbReference type="AlphaFoldDB" id="A0A967AZJ2"/>
<name>A0A967AZJ2_9MICO</name>
<dbReference type="PANTHER" id="PTHR48100">
    <property type="entry name" value="BROAD-SPECIFICITY PHOSPHATASE YOR283W-RELATED"/>
    <property type="match status" value="1"/>
</dbReference>
<dbReference type="InterPro" id="IPR050275">
    <property type="entry name" value="PGM_Phosphatase"/>
</dbReference>
<dbReference type="GO" id="GO:0016791">
    <property type="term" value="F:phosphatase activity"/>
    <property type="evidence" value="ECO:0007669"/>
    <property type="project" value="TreeGrafter"/>
</dbReference>
<dbReference type="CDD" id="cd07067">
    <property type="entry name" value="HP_PGM_like"/>
    <property type="match status" value="1"/>
</dbReference>
<gene>
    <name evidence="1" type="ORF">G9U51_05800</name>
</gene>
<dbReference type="PANTHER" id="PTHR48100:SF1">
    <property type="entry name" value="HISTIDINE PHOSPHATASE FAMILY PROTEIN-RELATED"/>
    <property type="match status" value="1"/>
</dbReference>
<proteinExistence type="predicted"/>
<dbReference type="Gene3D" id="3.40.50.1240">
    <property type="entry name" value="Phosphoglycerate mutase-like"/>
    <property type="match status" value="1"/>
</dbReference>
<dbReference type="Proteomes" id="UP000744769">
    <property type="component" value="Unassembled WGS sequence"/>
</dbReference>
<dbReference type="Pfam" id="PF00300">
    <property type="entry name" value="His_Phos_1"/>
    <property type="match status" value="1"/>
</dbReference>
<reference evidence="1" key="1">
    <citation type="submission" date="2020-03" db="EMBL/GenBank/DDBJ databases">
        <title>Draft sequencing of Calidifontibacter sp. DB0510.</title>
        <authorList>
            <person name="Kim D.-U."/>
        </authorList>
    </citation>
    <scope>NUCLEOTIDE SEQUENCE</scope>
    <source>
        <strain evidence="1">DB0510</strain>
    </source>
</reference>
<dbReference type="GO" id="GO:0005737">
    <property type="term" value="C:cytoplasm"/>
    <property type="evidence" value="ECO:0007669"/>
    <property type="project" value="TreeGrafter"/>
</dbReference>
<organism evidence="1 2">
    <name type="scientific">Metallococcus carri</name>
    <dbReference type="NCBI Taxonomy" id="1656884"/>
    <lineage>
        <taxon>Bacteria</taxon>
        <taxon>Bacillati</taxon>
        <taxon>Actinomycetota</taxon>
        <taxon>Actinomycetes</taxon>
        <taxon>Micrococcales</taxon>
        <taxon>Dermacoccaceae</taxon>
        <taxon>Metallococcus</taxon>
    </lineage>
</organism>
<dbReference type="SUPFAM" id="SSF53254">
    <property type="entry name" value="Phosphoglycerate mutase-like"/>
    <property type="match status" value="1"/>
</dbReference>
<accession>A0A967AZJ2</accession>
<evidence type="ECO:0000313" key="1">
    <source>
        <dbReference type="EMBL" id="NHN55297.1"/>
    </source>
</evidence>
<dbReference type="InterPro" id="IPR029033">
    <property type="entry name" value="His_PPase_superfam"/>
</dbReference>
<dbReference type="RefSeq" id="WP_166194571.1">
    <property type="nucleotide sequence ID" value="NZ_JAAOIV010000003.1"/>
</dbReference>
<comment type="caution">
    <text evidence="1">The sequence shown here is derived from an EMBL/GenBank/DDBJ whole genome shotgun (WGS) entry which is preliminary data.</text>
</comment>